<sequence length="263" mass="28155">MPAVESQQELKDPWILSETPFADHPDEATYDALVTKYQEHIEGLGEEEHLVDDSEDDPASEGYYTTALHYAALRGDKEDFQRLLLCQSEDIDARDQDFLTPMHIAAENGHLQIVNLLAGAGANVNLAAKVFPPSPLPPLSLRPPFALPPLSHLLSPYAGRRTYPSRAWAPLPAPTVPKPAPLFSATYCKPTHPPLATALPPTKDPPLATALPPTKAPQLATALPPTKAPPLATALPPTKALLAGGPSVGRWPLHAPLLAGAHQ</sequence>
<keyword evidence="1" id="KW-0677">Repeat</keyword>
<evidence type="ECO:0000256" key="1">
    <source>
        <dbReference type="ARBA" id="ARBA00022737"/>
    </source>
</evidence>
<proteinExistence type="predicted"/>
<dbReference type="SMART" id="SM00248">
    <property type="entry name" value="ANK"/>
    <property type="match status" value="2"/>
</dbReference>
<dbReference type="SUPFAM" id="SSF48403">
    <property type="entry name" value="Ankyrin repeat"/>
    <property type="match status" value="1"/>
</dbReference>
<dbReference type="AlphaFoldDB" id="A0AAE0FE30"/>
<dbReference type="InterPro" id="IPR036770">
    <property type="entry name" value="Ankyrin_rpt-contain_sf"/>
</dbReference>
<evidence type="ECO:0000313" key="4">
    <source>
        <dbReference type="EMBL" id="KAK3258025.1"/>
    </source>
</evidence>
<dbReference type="PANTHER" id="PTHR24161:SF85">
    <property type="entry name" value="PALMITOYLTRANSFERASE HIP14"/>
    <property type="match status" value="1"/>
</dbReference>
<accession>A0AAE0FE30</accession>
<keyword evidence="5" id="KW-1185">Reference proteome</keyword>
<feature type="repeat" description="ANK" evidence="3">
    <location>
        <begin position="97"/>
        <end position="129"/>
    </location>
</feature>
<reference evidence="4 5" key="1">
    <citation type="journal article" date="2015" name="Genome Biol. Evol.">
        <title>Comparative Genomics of a Bacterivorous Green Alga Reveals Evolutionary Causalities and Consequences of Phago-Mixotrophic Mode of Nutrition.</title>
        <authorList>
            <person name="Burns J.A."/>
            <person name="Paasch A."/>
            <person name="Narechania A."/>
            <person name="Kim E."/>
        </authorList>
    </citation>
    <scope>NUCLEOTIDE SEQUENCE [LARGE SCALE GENOMIC DNA]</scope>
    <source>
        <strain evidence="4 5">PLY_AMNH</strain>
    </source>
</reference>
<feature type="repeat" description="ANK" evidence="3">
    <location>
        <begin position="63"/>
        <end position="96"/>
    </location>
</feature>
<evidence type="ECO:0000256" key="3">
    <source>
        <dbReference type="PROSITE-ProRule" id="PRU00023"/>
    </source>
</evidence>
<dbReference type="PANTHER" id="PTHR24161">
    <property type="entry name" value="ANK_REP_REGION DOMAIN-CONTAINING PROTEIN-RELATED"/>
    <property type="match status" value="1"/>
</dbReference>
<name>A0AAE0FE30_9CHLO</name>
<dbReference type="EMBL" id="LGRX02019886">
    <property type="protein sequence ID" value="KAK3258025.1"/>
    <property type="molecule type" value="Genomic_DNA"/>
</dbReference>
<dbReference type="InterPro" id="IPR002110">
    <property type="entry name" value="Ankyrin_rpt"/>
</dbReference>
<evidence type="ECO:0000313" key="5">
    <source>
        <dbReference type="Proteomes" id="UP001190700"/>
    </source>
</evidence>
<organism evidence="4 5">
    <name type="scientific">Cymbomonas tetramitiformis</name>
    <dbReference type="NCBI Taxonomy" id="36881"/>
    <lineage>
        <taxon>Eukaryota</taxon>
        <taxon>Viridiplantae</taxon>
        <taxon>Chlorophyta</taxon>
        <taxon>Pyramimonadophyceae</taxon>
        <taxon>Pyramimonadales</taxon>
        <taxon>Pyramimonadaceae</taxon>
        <taxon>Cymbomonas</taxon>
    </lineage>
</organism>
<dbReference type="Pfam" id="PF12796">
    <property type="entry name" value="Ank_2"/>
    <property type="match status" value="1"/>
</dbReference>
<comment type="caution">
    <text evidence="4">The sequence shown here is derived from an EMBL/GenBank/DDBJ whole genome shotgun (WGS) entry which is preliminary data.</text>
</comment>
<dbReference type="Proteomes" id="UP001190700">
    <property type="component" value="Unassembled WGS sequence"/>
</dbReference>
<evidence type="ECO:0000256" key="2">
    <source>
        <dbReference type="ARBA" id="ARBA00023043"/>
    </source>
</evidence>
<dbReference type="PROSITE" id="PS50297">
    <property type="entry name" value="ANK_REP_REGION"/>
    <property type="match status" value="2"/>
</dbReference>
<dbReference type="Gene3D" id="1.25.40.20">
    <property type="entry name" value="Ankyrin repeat-containing domain"/>
    <property type="match status" value="1"/>
</dbReference>
<gene>
    <name evidence="4" type="ORF">CYMTET_32914</name>
</gene>
<dbReference type="PROSITE" id="PS50088">
    <property type="entry name" value="ANK_REPEAT"/>
    <property type="match status" value="2"/>
</dbReference>
<keyword evidence="2 3" id="KW-0040">ANK repeat</keyword>
<protein>
    <submittedName>
        <fullName evidence="4">Uncharacterized protein</fullName>
    </submittedName>
</protein>